<dbReference type="EMBL" id="AZDJ01000022">
    <property type="protein sequence ID" value="KRK72541.1"/>
    <property type="molecule type" value="Genomic_DNA"/>
</dbReference>
<keyword evidence="6 7" id="KW-0472">Membrane</keyword>
<dbReference type="PANTHER" id="PTHR30193:SF37">
    <property type="entry name" value="INNER MEMBRANE ABC TRANSPORTER PERMEASE PROTEIN YCJO"/>
    <property type="match status" value="1"/>
</dbReference>
<evidence type="ECO:0000256" key="6">
    <source>
        <dbReference type="ARBA" id="ARBA00023136"/>
    </source>
</evidence>
<feature type="domain" description="ABC transmembrane type-1" evidence="8">
    <location>
        <begin position="78"/>
        <end position="292"/>
    </location>
</feature>
<keyword evidence="9" id="KW-0762">Sugar transport</keyword>
<keyword evidence="4 7" id="KW-0812">Transmembrane</keyword>
<dbReference type="Gene3D" id="1.10.3720.10">
    <property type="entry name" value="MetI-like"/>
    <property type="match status" value="1"/>
</dbReference>
<keyword evidence="3" id="KW-1003">Cell membrane</keyword>
<evidence type="ECO:0000256" key="5">
    <source>
        <dbReference type="ARBA" id="ARBA00022989"/>
    </source>
</evidence>
<feature type="transmembrane region" description="Helical" evidence="7">
    <location>
        <begin position="82"/>
        <end position="103"/>
    </location>
</feature>
<evidence type="ECO:0000256" key="3">
    <source>
        <dbReference type="ARBA" id="ARBA00022475"/>
    </source>
</evidence>
<feature type="transmembrane region" description="Helical" evidence="7">
    <location>
        <begin position="115"/>
        <end position="135"/>
    </location>
</feature>
<comment type="subcellular location">
    <subcellularLocation>
        <location evidence="1 7">Cell membrane</location>
        <topology evidence="1 7">Multi-pass membrane protein</topology>
    </subcellularLocation>
</comment>
<evidence type="ECO:0000256" key="7">
    <source>
        <dbReference type="RuleBase" id="RU363032"/>
    </source>
</evidence>
<feature type="transmembrane region" description="Helical" evidence="7">
    <location>
        <begin position="210"/>
        <end position="231"/>
    </location>
</feature>
<sequence>MAVMPMINEKPTLKSTGKALLYLLPMLVITITFSIYPIINSLLMSFYKDYNFYTDKVGSWGLDNFVYLWNDPDFHLAVRNTLIFVAGVVPITVVLSLIIALLLNQTKWVSGLFRTVYFLPFVTSTVAIAMVWNWIYQPDYGLMNYFLGLVGVHPIDWLNDPHYSLLALIIMTIWKDLGFNIILFLVGLNNIDAGYYRAAEIDGANAWQRFWNVTIPMISPITFLVSVNGVIGSFKVFDQIFALFQGKPGPGKADLTIVYYLYEKFYTEYKYPIAAASGVVLFGLILLVTLVQLWYSRKHVHY</sequence>
<evidence type="ECO:0000256" key="4">
    <source>
        <dbReference type="ARBA" id="ARBA00022692"/>
    </source>
</evidence>
<name>A0A0R1JMI6_9LACO</name>
<dbReference type="Proteomes" id="UP000051804">
    <property type="component" value="Unassembled WGS sequence"/>
</dbReference>
<feature type="transmembrane region" description="Helical" evidence="7">
    <location>
        <begin position="271"/>
        <end position="295"/>
    </location>
</feature>
<dbReference type="AlphaFoldDB" id="A0A0R1JMI6"/>
<dbReference type="PROSITE" id="PS50928">
    <property type="entry name" value="ABC_TM1"/>
    <property type="match status" value="1"/>
</dbReference>
<dbReference type="Pfam" id="PF00528">
    <property type="entry name" value="BPD_transp_1"/>
    <property type="match status" value="1"/>
</dbReference>
<dbReference type="InterPro" id="IPR000515">
    <property type="entry name" value="MetI-like"/>
</dbReference>
<dbReference type="PANTHER" id="PTHR30193">
    <property type="entry name" value="ABC TRANSPORTER PERMEASE PROTEIN"/>
    <property type="match status" value="1"/>
</dbReference>
<evidence type="ECO:0000256" key="1">
    <source>
        <dbReference type="ARBA" id="ARBA00004651"/>
    </source>
</evidence>
<comment type="caution">
    <text evidence="9">The sequence shown here is derived from an EMBL/GenBank/DDBJ whole genome shotgun (WGS) entry which is preliminary data.</text>
</comment>
<dbReference type="STRING" id="1291734.FD02_GL001514"/>
<dbReference type="GO" id="GO:0005886">
    <property type="term" value="C:plasma membrane"/>
    <property type="evidence" value="ECO:0007669"/>
    <property type="project" value="UniProtKB-SubCell"/>
</dbReference>
<dbReference type="InterPro" id="IPR035906">
    <property type="entry name" value="MetI-like_sf"/>
</dbReference>
<reference evidence="9 10" key="1">
    <citation type="journal article" date="2015" name="Genome Announc.">
        <title>Expanding the biotechnology potential of lactobacilli through comparative genomics of 213 strains and associated genera.</title>
        <authorList>
            <person name="Sun Z."/>
            <person name="Harris H.M."/>
            <person name="McCann A."/>
            <person name="Guo C."/>
            <person name="Argimon S."/>
            <person name="Zhang W."/>
            <person name="Yang X."/>
            <person name="Jeffery I.B."/>
            <person name="Cooney J.C."/>
            <person name="Kagawa T.F."/>
            <person name="Liu W."/>
            <person name="Song Y."/>
            <person name="Salvetti E."/>
            <person name="Wrobel A."/>
            <person name="Rasinkangas P."/>
            <person name="Parkhill J."/>
            <person name="Rea M.C."/>
            <person name="O'Sullivan O."/>
            <person name="Ritari J."/>
            <person name="Douillard F.P."/>
            <person name="Paul Ross R."/>
            <person name="Yang R."/>
            <person name="Briner A.E."/>
            <person name="Felis G.E."/>
            <person name="de Vos W.M."/>
            <person name="Barrangou R."/>
            <person name="Klaenhammer T.R."/>
            <person name="Caufield P.W."/>
            <person name="Cui Y."/>
            <person name="Zhang H."/>
            <person name="O'Toole P.W."/>
        </authorList>
    </citation>
    <scope>NUCLEOTIDE SEQUENCE [LARGE SCALE GENOMIC DNA]</scope>
    <source>
        <strain evidence="9 10">JCM 17158</strain>
    </source>
</reference>
<dbReference type="CDD" id="cd06261">
    <property type="entry name" value="TM_PBP2"/>
    <property type="match status" value="1"/>
</dbReference>
<protein>
    <submittedName>
        <fullName evidence="9">ABC-type sugar transport system, permease component</fullName>
    </submittedName>
</protein>
<keyword evidence="2 7" id="KW-0813">Transport</keyword>
<feature type="transmembrane region" description="Helical" evidence="7">
    <location>
        <begin position="163"/>
        <end position="189"/>
    </location>
</feature>
<dbReference type="GO" id="GO:0055085">
    <property type="term" value="P:transmembrane transport"/>
    <property type="evidence" value="ECO:0007669"/>
    <property type="project" value="InterPro"/>
</dbReference>
<proteinExistence type="inferred from homology"/>
<evidence type="ECO:0000259" key="8">
    <source>
        <dbReference type="PROSITE" id="PS50928"/>
    </source>
</evidence>
<organism evidence="9 10">
    <name type="scientific">Lacticaseibacillus nasuensis JCM 17158</name>
    <dbReference type="NCBI Taxonomy" id="1291734"/>
    <lineage>
        <taxon>Bacteria</taxon>
        <taxon>Bacillati</taxon>
        <taxon>Bacillota</taxon>
        <taxon>Bacilli</taxon>
        <taxon>Lactobacillales</taxon>
        <taxon>Lactobacillaceae</taxon>
        <taxon>Lacticaseibacillus</taxon>
    </lineage>
</organism>
<evidence type="ECO:0000256" key="2">
    <source>
        <dbReference type="ARBA" id="ARBA00022448"/>
    </source>
</evidence>
<evidence type="ECO:0000313" key="9">
    <source>
        <dbReference type="EMBL" id="KRK72541.1"/>
    </source>
</evidence>
<accession>A0A0R1JMI6</accession>
<feature type="transmembrane region" description="Helical" evidence="7">
    <location>
        <begin position="20"/>
        <end position="39"/>
    </location>
</feature>
<keyword evidence="5 7" id="KW-1133">Transmembrane helix</keyword>
<evidence type="ECO:0000313" key="10">
    <source>
        <dbReference type="Proteomes" id="UP000051804"/>
    </source>
</evidence>
<comment type="similarity">
    <text evidence="7">Belongs to the binding-protein-dependent transport system permease family.</text>
</comment>
<gene>
    <name evidence="9" type="ORF">FD02_GL001514</name>
</gene>
<dbReference type="SUPFAM" id="SSF161098">
    <property type="entry name" value="MetI-like"/>
    <property type="match status" value="1"/>
</dbReference>
<keyword evidence="10" id="KW-1185">Reference proteome</keyword>
<dbReference type="PATRIC" id="fig|1291734.4.peg.1557"/>
<dbReference type="InterPro" id="IPR051393">
    <property type="entry name" value="ABC_transporter_permease"/>
</dbReference>